<keyword evidence="3 6" id="KW-0547">Nucleotide-binding</keyword>
<organism evidence="11 12">
    <name type="scientific">Alicyclobacillus vulcanalis</name>
    <dbReference type="NCBI Taxonomy" id="252246"/>
    <lineage>
        <taxon>Bacteria</taxon>
        <taxon>Bacillati</taxon>
        <taxon>Bacillota</taxon>
        <taxon>Bacilli</taxon>
        <taxon>Bacillales</taxon>
        <taxon>Alicyclobacillaceae</taxon>
        <taxon>Alicyclobacillus</taxon>
    </lineage>
</organism>
<comment type="function">
    <text evidence="6">GTPase that associates with the 50S ribosomal subunit and may have a role during protein synthesis or ribosome biogenesis.</text>
</comment>
<keyword evidence="12" id="KW-1185">Reference proteome</keyword>
<evidence type="ECO:0000256" key="4">
    <source>
        <dbReference type="ARBA" id="ARBA00022842"/>
    </source>
</evidence>
<dbReference type="RefSeq" id="WP_076347824.1">
    <property type="nucleotide sequence ID" value="NZ_FTOO01000008.1"/>
</dbReference>
<comment type="cofactor">
    <cofactor evidence="8">
        <name>Mg(2+)</name>
        <dbReference type="ChEBI" id="CHEBI:18420"/>
    </cofactor>
</comment>
<dbReference type="OrthoDB" id="9812272at2"/>
<dbReference type="AlphaFoldDB" id="A0A1N7NI68"/>
<dbReference type="Gene3D" id="3.40.50.11060">
    <property type="entry name" value="GTPase HflX, N-terminal domain"/>
    <property type="match status" value="1"/>
</dbReference>
<feature type="binding site" evidence="7">
    <location>
        <begin position="201"/>
        <end position="208"/>
    </location>
    <ligand>
        <name>GTP</name>
        <dbReference type="ChEBI" id="CHEBI:37565"/>
    </ligand>
</feature>
<reference evidence="12" key="1">
    <citation type="submission" date="2017-01" db="EMBL/GenBank/DDBJ databases">
        <authorList>
            <person name="Varghese N."/>
            <person name="Submissions S."/>
        </authorList>
    </citation>
    <scope>NUCLEOTIDE SEQUENCE [LARGE SCALE GENOMIC DNA]</scope>
    <source>
        <strain evidence="12">DSM 16176</strain>
    </source>
</reference>
<evidence type="ECO:0000259" key="10">
    <source>
        <dbReference type="PROSITE" id="PS51705"/>
    </source>
</evidence>
<dbReference type="Gene3D" id="6.10.250.2860">
    <property type="match status" value="1"/>
</dbReference>
<evidence type="ECO:0000313" key="12">
    <source>
        <dbReference type="Proteomes" id="UP000186156"/>
    </source>
</evidence>
<keyword evidence="2 8" id="KW-0479">Metal-binding</keyword>
<keyword evidence="1 6" id="KW-0963">Cytoplasm</keyword>
<comment type="subunit">
    <text evidence="6">Monomer. Associates with the 50S ribosomal subunit.</text>
</comment>
<dbReference type="GO" id="GO:0005737">
    <property type="term" value="C:cytoplasm"/>
    <property type="evidence" value="ECO:0007669"/>
    <property type="project" value="UniProtKB-SubCell"/>
</dbReference>
<keyword evidence="4 8" id="KW-0460">Magnesium</keyword>
<evidence type="ECO:0000256" key="3">
    <source>
        <dbReference type="ARBA" id="ARBA00022741"/>
    </source>
</evidence>
<dbReference type="GO" id="GO:0003924">
    <property type="term" value="F:GTPase activity"/>
    <property type="evidence" value="ECO:0007669"/>
    <property type="project" value="UniProtKB-UniRule"/>
</dbReference>
<keyword evidence="5 6" id="KW-0342">GTP-binding</keyword>
<dbReference type="GO" id="GO:0046872">
    <property type="term" value="F:metal ion binding"/>
    <property type="evidence" value="ECO:0007669"/>
    <property type="project" value="UniProtKB-KW"/>
</dbReference>
<comment type="similarity">
    <text evidence="6">Belongs to the TRAFAC class OBG-HflX-like GTPase superfamily. HflX GTPase family.</text>
</comment>
<dbReference type="STRING" id="252246.SAMN05421799_108146"/>
<proteinExistence type="inferred from homology"/>
<protein>
    <recommendedName>
        <fullName evidence="6">GTPase HflX</fullName>
    </recommendedName>
    <alternativeName>
        <fullName evidence="6">GTP-binding protein HflX</fullName>
    </alternativeName>
</protein>
<comment type="subcellular location">
    <subcellularLocation>
        <location evidence="6">Cytoplasm</location>
    </subcellularLocation>
    <text evidence="6">May associate with membranes.</text>
</comment>
<feature type="domain" description="Hflx-type G" evidence="10">
    <location>
        <begin position="195"/>
        <end position="365"/>
    </location>
</feature>
<dbReference type="FunFam" id="3.40.50.11060:FF:000001">
    <property type="entry name" value="GTPase HflX"/>
    <property type="match status" value="1"/>
</dbReference>
<feature type="binding site" evidence="8">
    <location>
        <position position="233"/>
    </location>
    <ligand>
        <name>Mg(2+)</name>
        <dbReference type="ChEBI" id="CHEBI:18420"/>
    </ligand>
</feature>
<evidence type="ECO:0000256" key="6">
    <source>
        <dbReference type="HAMAP-Rule" id="MF_00900"/>
    </source>
</evidence>
<dbReference type="Gene3D" id="3.40.50.300">
    <property type="entry name" value="P-loop containing nucleotide triphosphate hydrolases"/>
    <property type="match status" value="1"/>
</dbReference>
<evidence type="ECO:0000256" key="7">
    <source>
        <dbReference type="PIRSR" id="PIRSR006809-1"/>
    </source>
</evidence>
<evidence type="ECO:0000313" key="11">
    <source>
        <dbReference type="EMBL" id="SIS97987.1"/>
    </source>
</evidence>
<dbReference type="InterPro" id="IPR025121">
    <property type="entry name" value="GTPase_HflX_N"/>
</dbReference>
<dbReference type="InterPro" id="IPR027417">
    <property type="entry name" value="P-loop_NTPase"/>
</dbReference>
<name>A0A1N7NI68_9BACL</name>
<dbReference type="InterPro" id="IPR030394">
    <property type="entry name" value="G_HFLX_dom"/>
</dbReference>
<feature type="binding site" evidence="7">
    <location>
        <begin position="318"/>
        <end position="321"/>
    </location>
    <ligand>
        <name>GTP</name>
        <dbReference type="ChEBI" id="CHEBI:37565"/>
    </ligand>
</feature>
<dbReference type="PANTHER" id="PTHR10229:SF0">
    <property type="entry name" value="GTP-BINDING PROTEIN 6-RELATED"/>
    <property type="match status" value="1"/>
</dbReference>
<dbReference type="EMBL" id="FTOO01000008">
    <property type="protein sequence ID" value="SIS97987.1"/>
    <property type="molecule type" value="Genomic_DNA"/>
</dbReference>
<evidence type="ECO:0000256" key="8">
    <source>
        <dbReference type="PIRSR" id="PIRSR006809-2"/>
    </source>
</evidence>
<feature type="binding site" evidence="8">
    <location>
        <position position="208"/>
    </location>
    <ligand>
        <name>Mg(2+)</name>
        <dbReference type="ChEBI" id="CHEBI:18420"/>
    </ligand>
</feature>
<gene>
    <name evidence="6" type="primary">hflX</name>
    <name evidence="11" type="ORF">SAMN05421799_108146</name>
</gene>
<evidence type="ECO:0000256" key="9">
    <source>
        <dbReference type="SAM" id="Coils"/>
    </source>
</evidence>
<dbReference type="GO" id="GO:0005525">
    <property type="term" value="F:GTP binding"/>
    <property type="evidence" value="ECO:0007669"/>
    <property type="project" value="UniProtKB-UniRule"/>
</dbReference>
<dbReference type="SUPFAM" id="SSF52540">
    <property type="entry name" value="P-loop containing nucleoside triphosphate hydrolases"/>
    <property type="match status" value="1"/>
</dbReference>
<dbReference type="PIRSF" id="PIRSF006809">
    <property type="entry name" value="GTP-binding_hflX_prd"/>
    <property type="match status" value="1"/>
</dbReference>
<dbReference type="Pfam" id="PF01926">
    <property type="entry name" value="MMR_HSR1"/>
    <property type="match status" value="1"/>
</dbReference>
<feature type="coiled-coil region" evidence="9">
    <location>
        <begin position="155"/>
        <end position="189"/>
    </location>
</feature>
<evidence type="ECO:0000256" key="2">
    <source>
        <dbReference type="ARBA" id="ARBA00022723"/>
    </source>
</evidence>
<dbReference type="GO" id="GO:0043022">
    <property type="term" value="F:ribosome binding"/>
    <property type="evidence" value="ECO:0007669"/>
    <property type="project" value="TreeGrafter"/>
</dbReference>
<evidence type="ECO:0000256" key="5">
    <source>
        <dbReference type="ARBA" id="ARBA00023134"/>
    </source>
</evidence>
<dbReference type="InterPro" id="IPR032305">
    <property type="entry name" value="GTP-bd_M"/>
</dbReference>
<dbReference type="Proteomes" id="UP000186156">
    <property type="component" value="Unassembled WGS sequence"/>
</dbReference>
<accession>A0A1N7NI68</accession>
<dbReference type="HAMAP" id="MF_00900">
    <property type="entry name" value="GTPase_HflX"/>
    <property type="match status" value="1"/>
</dbReference>
<feature type="binding site" evidence="7">
    <location>
        <begin position="231"/>
        <end position="235"/>
    </location>
    <ligand>
        <name>GTP</name>
        <dbReference type="ChEBI" id="CHEBI:37565"/>
    </ligand>
</feature>
<dbReference type="InterPro" id="IPR016496">
    <property type="entry name" value="GTPase_HflX"/>
</dbReference>
<sequence length="365" mass="40613">METEKAVLLIWQRSDEGADDVSYRVEELTGLCEAAGAEVVGMVMQRRRSPDVRWYLGPGKLKELSDAVQAAGATLVVADAELRPSQARNLEGAVGYRVIDRTILILDIFARRAVSREGKLQVEVAQLRYLLPRLAGRGAAWSRLGGGIGTRGPGESKLELDRRRIRERIRKLERDLAELSAHRSRLRQKRIRDSRSVALVGYTNAGKTTVRARWVADRGRVAEAPGRDRLFDTLDVTARRVFAPSGEPYVVTDTVGLVEHLPRDLVQAFRSTLDEVVYADAIVIVVDASRSPDRHLRATRQVLADLRALDKPVITFYNKMDLAPWQPPPDLQAQETVYGSAVAGDLTPLYRAVEARLDTSKESTN</sequence>
<dbReference type="NCBIfam" id="TIGR03156">
    <property type="entry name" value="GTP_HflX"/>
    <property type="match status" value="1"/>
</dbReference>
<dbReference type="InterPro" id="IPR042108">
    <property type="entry name" value="GTPase_HflX_N_sf"/>
</dbReference>
<dbReference type="Pfam" id="PF13167">
    <property type="entry name" value="GTP-bdg_N"/>
    <property type="match status" value="1"/>
</dbReference>
<dbReference type="PROSITE" id="PS51705">
    <property type="entry name" value="G_HFLX"/>
    <property type="match status" value="1"/>
</dbReference>
<dbReference type="PANTHER" id="PTHR10229">
    <property type="entry name" value="GTP-BINDING PROTEIN HFLX"/>
    <property type="match status" value="1"/>
</dbReference>
<dbReference type="Pfam" id="PF16360">
    <property type="entry name" value="GTP-bdg_M"/>
    <property type="match status" value="1"/>
</dbReference>
<feature type="binding site" evidence="7">
    <location>
        <begin position="253"/>
        <end position="256"/>
    </location>
    <ligand>
        <name>GTP</name>
        <dbReference type="ChEBI" id="CHEBI:37565"/>
    </ligand>
</feature>
<evidence type="ECO:0000256" key="1">
    <source>
        <dbReference type="ARBA" id="ARBA00022490"/>
    </source>
</evidence>
<keyword evidence="9" id="KW-0175">Coiled coil</keyword>
<dbReference type="InterPro" id="IPR006073">
    <property type="entry name" value="GTP-bd"/>
</dbReference>